<dbReference type="Proteomes" id="UP000198319">
    <property type="component" value="Unassembled WGS sequence"/>
</dbReference>
<dbReference type="RefSeq" id="WP_070905965.1">
    <property type="nucleotide sequence ID" value="NZ_MIKE01000011.1"/>
</dbReference>
<evidence type="ECO:0008006" key="6">
    <source>
        <dbReference type="Google" id="ProtNLM"/>
    </source>
</evidence>
<accession>A0A1S1J8U9</accession>
<reference evidence="3 5" key="3">
    <citation type="submission" date="2016-11" db="EMBL/GenBank/DDBJ databases">
        <title>Whole genomes of Flavobacteriaceae.</title>
        <authorList>
            <person name="Stine C."/>
            <person name="Li C."/>
            <person name="Tadesse D."/>
        </authorList>
    </citation>
    <scope>NUCLEOTIDE SEQUENCE [LARGE SCALE GENOMIC DNA]</scope>
    <source>
        <strain evidence="3 5">ATCC BAA-2541</strain>
    </source>
</reference>
<dbReference type="EMBL" id="MUHG01000002">
    <property type="protein sequence ID" value="OXB22137.1"/>
    <property type="molecule type" value="Genomic_DNA"/>
</dbReference>
<name>A0A1S1J8U9_9FLAO</name>
<comment type="caution">
    <text evidence="2">The sequence shown here is derived from an EMBL/GenBank/DDBJ whole genome shotgun (WGS) entry which is preliminary data.</text>
</comment>
<protein>
    <recommendedName>
        <fullName evidence="6">Long-chain fatty acid transport protein</fullName>
    </recommendedName>
</protein>
<proteinExistence type="predicted"/>
<dbReference type="STRING" id="1278819.BHE19_01280"/>
<keyword evidence="1" id="KW-0732">Signal</keyword>
<evidence type="ECO:0000313" key="3">
    <source>
        <dbReference type="EMBL" id="OXB22137.1"/>
    </source>
</evidence>
<evidence type="ECO:0000256" key="1">
    <source>
        <dbReference type="SAM" id="SignalP"/>
    </source>
</evidence>
<dbReference type="SUPFAM" id="SSF56935">
    <property type="entry name" value="Porins"/>
    <property type="match status" value="1"/>
</dbReference>
<evidence type="ECO:0000313" key="4">
    <source>
        <dbReference type="Proteomes" id="UP000180252"/>
    </source>
</evidence>
<feature type="chain" id="PRO_5010160315" description="Long-chain fatty acid transport protein" evidence="1">
    <location>
        <begin position="20"/>
        <end position="410"/>
    </location>
</feature>
<gene>
    <name evidence="3" type="ORF">B0A71_01305</name>
    <name evidence="2" type="ORF">BHE19_01280</name>
</gene>
<dbReference type="Proteomes" id="UP000180252">
    <property type="component" value="Unassembled WGS sequence"/>
</dbReference>
<organism evidence="2 4">
    <name type="scientific">Flavobacterium tructae</name>
    <dbReference type="NCBI Taxonomy" id="1114873"/>
    <lineage>
        <taxon>Bacteria</taxon>
        <taxon>Pseudomonadati</taxon>
        <taxon>Bacteroidota</taxon>
        <taxon>Flavobacteriia</taxon>
        <taxon>Flavobacteriales</taxon>
        <taxon>Flavobacteriaceae</taxon>
        <taxon>Flavobacterium</taxon>
    </lineage>
</organism>
<dbReference type="AlphaFoldDB" id="A0A1S1J8U9"/>
<keyword evidence="5" id="KW-1185">Reference proteome</keyword>
<evidence type="ECO:0000313" key="2">
    <source>
        <dbReference type="EMBL" id="OHT46178.1"/>
    </source>
</evidence>
<dbReference type="Gene3D" id="2.40.160.60">
    <property type="entry name" value="Outer membrane protein transport protein (OMPP1/FadL/TodX)"/>
    <property type="match status" value="1"/>
</dbReference>
<sequence length="410" mass="45108">MIKKIIVSACLLISFVSFAQQGTASPYSFYGIGDTRFKGTLENRSMSGVAVEQDSIHLNIENPASYASLKFTTFTVGGSFGTTNLKTGEKSEKAQRATFDYLALGIPMGKFGAAFGLVPLSSVGYKIQNDLTDTEGATSTQLQGKGGVNKVFFGLGYKIKKNWNIGVDAQYNFGKITTSSLALRTNVENATRETNTSELSGVNFNIGTMYQTKIDKKLSLFTSLNYTFASNLNSNSTRVIQVDGDSDPINTPEQTNKLKLPNKITFGAGIGEARKWLVGTTISFQGEGQLANFYNTRDNVRYEKYQKYAIGGYYIPNYGSFTSYFSRMTYRAGLKYEKIGLVVNNQEINDLGMTLGMGIPLNNGSFSNVNIGLEFGKRGTTSAGLVQENYFNFSMSFSFNDKWFVKSKFN</sequence>
<dbReference type="OrthoDB" id="1491239at2"/>
<evidence type="ECO:0000313" key="5">
    <source>
        <dbReference type="Proteomes" id="UP000198319"/>
    </source>
</evidence>
<reference evidence="2" key="1">
    <citation type="submission" date="2016-09" db="EMBL/GenBank/DDBJ databases">
        <authorList>
            <person name="Capua I."/>
            <person name="De Benedictis P."/>
            <person name="Joannis T."/>
            <person name="Lombin L.H."/>
            <person name="Cattoli G."/>
        </authorList>
    </citation>
    <scope>NUCLEOTIDE SEQUENCE [LARGE SCALE GENOMIC DNA]</scope>
    <source>
        <strain evidence="2">MSU</strain>
    </source>
</reference>
<reference evidence="4" key="2">
    <citation type="submission" date="2016-09" db="EMBL/GenBank/DDBJ databases">
        <authorList>
            <person name="Chen S."/>
            <person name="Walker E."/>
        </authorList>
    </citation>
    <scope>NUCLEOTIDE SEQUENCE [LARGE SCALE GENOMIC DNA]</scope>
    <source>
        <strain evidence="4">MSU</strain>
    </source>
</reference>
<dbReference type="EMBL" id="MIKE01000011">
    <property type="protein sequence ID" value="OHT46178.1"/>
    <property type="molecule type" value="Genomic_DNA"/>
</dbReference>
<feature type="signal peptide" evidence="1">
    <location>
        <begin position="1"/>
        <end position="19"/>
    </location>
</feature>